<keyword evidence="4" id="KW-1185">Reference proteome</keyword>
<evidence type="ECO:0000256" key="2">
    <source>
        <dbReference type="SAM" id="Phobius"/>
    </source>
</evidence>
<dbReference type="Proteomes" id="UP000574931">
    <property type="component" value="Unassembled WGS sequence"/>
</dbReference>
<dbReference type="EMBL" id="JABFCY010000037">
    <property type="protein sequence ID" value="NNU63619.1"/>
    <property type="molecule type" value="Genomic_DNA"/>
</dbReference>
<evidence type="ECO:0000256" key="1">
    <source>
        <dbReference type="SAM" id="MobiDB-lite"/>
    </source>
</evidence>
<keyword evidence="2" id="KW-0472">Membrane</keyword>
<name>A0A849KWS0_9HYPH</name>
<reference evidence="3 4" key="1">
    <citation type="submission" date="2020-05" db="EMBL/GenBank/DDBJ databases">
        <title>Draft Genome Sequence of Ochrobactrum soli Isolated from Stable Fly Gut.</title>
        <authorList>
            <person name="Pileggi M.T."/>
            <person name="Vazhakkala L.J."/>
            <person name="Wong C.N."/>
        </authorList>
    </citation>
    <scope>NUCLEOTIDE SEQUENCE [LARGE SCALE GENOMIC DNA]</scope>
    <source>
        <strain evidence="3 4">MTP-C0764</strain>
    </source>
</reference>
<dbReference type="AlphaFoldDB" id="A0A849KWS0"/>
<comment type="caution">
    <text evidence="3">The sequence shown here is derived from an EMBL/GenBank/DDBJ whole genome shotgun (WGS) entry which is preliminary data.</text>
</comment>
<keyword evidence="2" id="KW-0812">Transmembrane</keyword>
<accession>A0A849KWS0</accession>
<gene>
    <name evidence="3" type="ORF">HKX02_25725</name>
</gene>
<evidence type="ECO:0000313" key="4">
    <source>
        <dbReference type="Proteomes" id="UP000574931"/>
    </source>
</evidence>
<proteinExistence type="predicted"/>
<feature type="transmembrane region" description="Helical" evidence="2">
    <location>
        <begin position="29"/>
        <end position="49"/>
    </location>
</feature>
<evidence type="ECO:0000313" key="3">
    <source>
        <dbReference type="EMBL" id="NNU63619.1"/>
    </source>
</evidence>
<protein>
    <submittedName>
        <fullName evidence="3">Uncharacterized protein</fullName>
    </submittedName>
</protein>
<dbReference type="RefSeq" id="WP_171319945.1">
    <property type="nucleotide sequence ID" value="NZ_JABFCY010000037.1"/>
</dbReference>
<keyword evidence="2" id="KW-1133">Transmembrane helix</keyword>
<feature type="region of interest" description="Disordered" evidence="1">
    <location>
        <begin position="348"/>
        <end position="377"/>
    </location>
</feature>
<sequence>MNMDQKPSVPALELDQNTKASTLILGRTFLFSSFIASLTVATAVLMSSVSHANEPQIIFQENGWIAFPKQKDPNKGCVMGRHIRNNVHAIIYVNNNEAFQLGLTSADWHLEQGTEWKGAIAFDSDRPIATTVRASSQNTVVVPSGAGEDSIESRIRQAARVRISFKKETYEISLKGSSNALDMLWSCAEGGMGASNLSLPIQSGFYATADGNCADGLGPNIIYSDSKSLNWPSSACRFENVEKIGQSQYRVKQTCGRNLDDVETTEDVYTVENAKMVSFKSSGQLTVLKRCNPKALPQVAGITSPLYALPTAEEIAEYARSKFDASLELNSAATATEDDEALWEKRMEDRERKQAEEKARNKAEYEAERKRSSEEMRRLSAQYKDPADQVPRGKAIALSSTDENAVKELIGLRLRDETSARFRNFAAAELPDGTYVVCGFVNGKNQFGAYTGYTLFYSNYRPDTKNFTYFIMANNENIATLCRLNGVVFQ</sequence>
<organism evidence="3 4">
    <name type="scientific">Ochrobactrum soli</name>
    <dbReference type="NCBI Taxonomy" id="2448455"/>
    <lineage>
        <taxon>Bacteria</taxon>
        <taxon>Pseudomonadati</taxon>
        <taxon>Pseudomonadota</taxon>
        <taxon>Alphaproteobacteria</taxon>
        <taxon>Hyphomicrobiales</taxon>
        <taxon>Brucellaceae</taxon>
        <taxon>Brucella/Ochrobactrum group</taxon>
        <taxon>Ochrobactrum</taxon>
    </lineage>
</organism>